<gene>
    <name evidence="2" type="ORF">CERSUDRAFT_65209</name>
</gene>
<dbReference type="Pfam" id="PF05699">
    <property type="entry name" value="Dimer_Tnp_hAT"/>
    <property type="match status" value="1"/>
</dbReference>
<accession>M2RFI3</accession>
<dbReference type="SUPFAM" id="SSF53098">
    <property type="entry name" value="Ribonuclease H-like"/>
    <property type="match status" value="1"/>
</dbReference>
<dbReference type="InterPro" id="IPR008906">
    <property type="entry name" value="HATC_C_dom"/>
</dbReference>
<dbReference type="AlphaFoldDB" id="M2RFI3"/>
<name>M2RFI3_CERS8</name>
<proteinExistence type="predicted"/>
<dbReference type="Proteomes" id="UP000016930">
    <property type="component" value="Unassembled WGS sequence"/>
</dbReference>
<dbReference type="GO" id="GO:0046983">
    <property type="term" value="F:protein dimerization activity"/>
    <property type="evidence" value="ECO:0007669"/>
    <property type="project" value="InterPro"/>
</dbReference>
<dbReference type="OrthoDB" id="2802474at2759"/>
<organism evidence="2 3">
    <name type="scientific">Ceriporiopsis subvermispora (strain B)</name>
    <name type="common">White-rot fungus</name>
    <name type="synonym">Gelatoporia subvermispora</name>
    <dbReference type="NCBI Taxonomy" id="914234"/>
    <lineage>
        <taxon>Eukaryota</taxon>
        <taxon>Fungi</taxon>
        <taxon>Dikarya</taxon>
        <taxon>Basidiomycota</taxon>
        <taxon>Agaricomycotina</taxon>
        <taxon>Agaricomycetes</taxon>
        <taxon>Polyporales</taxon>
        <taxon>Gelatoporiaceae</taxon>
        <taxon>Gelatoporia</taxon>
    </lineage>
</organism>
<dbReference type="HOGENOM" id="CLU_009123_2_1_1"/>
<evidence type="ECO:0000313" key="2">
    <source>
        <dbReference type="EMBL" id="EMD37571.1"/>
    </source>
</evidence>
<dbReference type="EMBL" id="KB445796">
    <property type="protein sequence ID" value="EMD37571.1"/>
    <property type="molecule type" value="Genomic_DNA"/>
</dbReference>
<evidence type="ECO:0000313" key="3">
    <source>
        <dbReference type="Proteomes" id="UP000016930"/>
    </source>
</evidence>
<dbReference type="PANTHER" id="PTHR23272:SF104">
    <property type="entry name" value="HAT FAMILY DIMERISATION DOMAIN CONTAINING PROTEIN, EXPRESSED"/>
    <property type="match status" value="1"/>
</dbReference>
<evidence type="ECO:0000259" key="1">
    <source>
        <dbReference type="Pfam" id="PF05699"/>
    </source>
</evidence>
<dbReference type="PANTHER" id="PTHR23272">
    <property type="entry name" value="BED FINGER-RELATED"/>
    <property type="match status" value="1"/>
</dbReference>
<protein>
    <recommendedName>
        <fullName evidence="1">HAT C-terminal dimerisation domain-containing protein</fullName>
    </recommendedName>
</protein>
<reference evidence="2 3" key="1">
    <citation type="journal article" date="2012" name="Proc. Natl. Acad. Sci. U.S.A.">
        <title>Comparative genomics of Ceriporiopsis subvermispora and Phanerochaete chrysosporium provide insight into selective ligninolysis.</title>
        <authorList>
            <person name="Fernandez-Fueyo E."/>
            <person name="Ruiz-Duenas F.J."/>
            <person name="Ferreira P."/>
            <person name="Floudas D."/>
            <person name="Hibbett D.S."/>
            <person name="Canessa P."/>
            <person name="Larrondo L.F."/>
            <person name="James T.Y."/>
            <person name="Seelenfreund D."/>
            <person name="Lobos S."/>
            <person name="Polanco R."/>
            <person name="Tello M."/>
            <person name="Honda Y."/>
            <person name="Watanabe T."/>
            <person name="Watanabe T."/>
            <person name="Ryu J.S."/>
            <person name="Kubicek C.P."/>
            <person name="Schmoll M."/>
            <person name="Gaskell J."/>
            <person name="Hammel K.E."/>
            <person name="St John F.J."/>
            <person name="Vanden Wymelenberg A."/>
            <person name="Sabat G."/>
            <person name="Splinter BonDurant S."/>
            <person name="Syed K."/>
            <person name="Yadav J.S."/>
            <person name="Doddapaneni H."/>
            <person name="Subramanian V."/>
            <person name="Lavin J.L."/>
            <person name="Oguiza J.A."/>
            <person name="Perez G."/>
            <person name="Pisabarro A.G."/>
            <person name="Ramirez L."/>
            <person name="Santoyo F."/>
            <person name="Master E."/>
            <person name="Coutinho P.M."/>
            <person name="Henrissat B."/>
            <person name="Lombard V."/>
            <person name="Magnuson J.K."/>
            <person name="Kuees U."/>
            <person name="Hori C."/>
            <person name="Igarashi K."/>
            <person name="Samejima M."/>
            <person name="Held B.W."/>
            <person name="Barry K.W."/>
            <person name="LaButti K.M."/>
            <person name="Lapidus A."/>
            <person name="Lindquist E.A."/>
            <person name="Lucas S.M."/>
            <person name="Riley R."/>
            <person name="Salamov A.A."/>
            <person name="Hoffmeister D."/>
            <person name="Schwenk D."/>
            <person name="Hadar Y."/>
            <person name="Yarden O."/>
            <person name="de Vries R.P."/>
            <person name="Wiebenga A."/>
            <person name="Stenlid J."/>
            <person name="Eastwood D."/>
            <person name="Grigoriev I.V."/>
            <person name="Berka R.M."/>
            <person name="Blanchette R.A."/>
            <person name="Kersten P."/>
            <person name="Martinez A.T."/>
            <person name="Vicuna R."/>
            <person name="Cullen D."/>
        </authorList>
    </citation>
    <scope>NUCLEOTIDE SEQUENCE [LARGE SCALE GENOMIC DNA]</scope>
    <source>
        <strain evidence="2 3">B</strain>
    </source>
</reference>
<sequence length="376" mass="42886">MKVRWSSTYMMLDRAYSLRKYVVPFLHELARSEDSSEVQRKLYQLIPSKVEWERVKLFQRVLKTADECQQRFSSENNPALHLALPALEEVHASWTNQSEDPKYAHFKPGLQAGLHKIEQYYERIADNDAYIMFMVLDPQRKLTHIKENWTEKLHDEALAVVQKLFRERYYQIYPKSNVRAVSVISRTGSSSCVNRTRAAALAELSSDEEESDGALRPVQPMNMLSDEVAAEQACERAFRKYLELDDGVPEGMEILNGHHYPVWASLARDYLAIMATSVSSERAFSSAGITITKRRNRLKGDIVEALQLLKSALRKSLFLFKCGPSSATESVLVDTKDGEDIIPNIQKGTDNVDDESEFELVVDLNSDAEDIEVLDD</sequence>
<dbReference type="InterPro" id="IPR012337">
    <property type="entry name" value="RNaseH-like_sf"/>
</dbReference>
<dbReference type="STRING" id="914234.M2RFI3"/>
<keyword evidence="3" id="KW-1185">Reference proteome</keyword>
<feature type="domain" description="HAT C-terminal dimerisation" evidence="1">
    <location>
        <begin position="256"/>
        <end position="312"/>
    </location>
</feature>